<organism evidence="2 3">
    <name type="scientific">Lithocarpus litseifolius</name>
    <dbReference type="NCBI Taxonomy" id="425828"/>
    <lineage>
        <taxon>Eukaryota</taxon>
        <taxon>Viridiplantae</taxon>
        <taxon>Streptophyta</taxon>
        <taxon>Embryophyta</taxon>
        <taxon>Tracheophyta</taxon>
        <taxon>Spermatophyta</taxon>
        <taxon>Magnoliopsida</taxon>
        <taxon>eudicotyledons</taxon>
        <taxon>Gunneridae</taxon>
        <taxon>Pentapetalae</taxon>
        <taxon>rosids</taxon>
        <taxon>fabids</taxon>
        <taxon>Fagales</taxon>
        <taxon>Fagaceae</taxon>
        <taxon>Lithocarpus</taxon>
    </lineage>
</organism>
<comment type="caution">
    <text evidence="2">The sequence shown here is derived from an EMBL/GenBank/DDBJ whole genome shotgun (WGS) entry which is preliminary data.</text>
</comment>
<dbReference type="Proteomes" id="UP001459277">
    <property type="component" value="Unassembled WGS sequence"/>
</dbReference>
<reference evidence="2 3" key="1">
    <citation type="submission" date="2024-01" db="EMBL/GenBank/DDBJ databases">
        <title>A telomere-to-telomere, gap-free genome of sweet tea (Lithocarpus litseifolius).</title>
        <authorList>
            <person name="Zhou J."/>
        </authorList>
    </citation>
    <scope>NUCLEOTIDE SEQUENCE [LARGE SCALE GENOMIC DNA]</scope>
    <source>
        <strain evidence="2">Zhou-2022a</strain>
        <tissue evidence="2">Leaf</tissue>
    </source>
</reference>
<gene>
    <name evidence="2" type="ORF">SO802_012872</name>
</gene>
<keyword evidence="3" id="KW-1185">Reference proteome</keyword>
<accession>A0AAW2D801</accession>
<evidence type="ECO:0000313" key="3">
    <source>
        <dbReference type="Proteomes" id="UP001459277"/>
    </source>
</evidence>
<proteinExistence type="predicted"/>
<dbReference type="EMBL" id="JAZDWU010000004">
    <property type="protein sequence ID" value="KAL0005311.1"/>
    <property type="molecule type" value="Genomic_DNA"/>
</dbReference>
<feature type="compositionally biased region" description="Basic and acidic residues" evidence="1">
    <location>
        <begin position="1"/>
        <end position="15"/>
    </location>
</feature>
<feature type="region of interest" description="Disordered" evidence="1">
    <location>
        <begin position="1"/>
        <end position="42"/>
    </location>
</feature>
<feature type="compositionally biased region" description="Low complexity" evidence="1">
    <location>
        <begin position="86"/>
        <end position="95"/>
    </location>
</feature>
<evidence type="ECO:0000256" key="1">
    <source>
        <dbReference type="SAM" id="MobiDB-lite"/>
    </source>
</evidence>
<dbReference type="AlphaFoldDB" id="A0AAW2D801"/>
<protein>
    <submittedName>
        <fullName evidence="2">Uncharacterized protein</fullName>
    </submittedName>
</protein>
<feature type="region of interest" description="Disordered" evidence="1">
    <location>
        <begin position="76"/>
        <end position="120"/>
    </location>
</feature>
<sequence>MVGEREMVSEVRSSELENGLLSSDDPIKAEVDTTTSGPSSFGRREIRSFRTLREECDLDANTLFRFRDRFQFPKKEVDKEMEADEAAQATTTTKENVPEEDIADPKGAPTDAAGGDEAAT</sequence>
<name>A0AAW2D801_9ROSI</name>
<evidence type="ECO:0000313" key="2">
    <source>
        <dbReference type="EMBL" id="KAL0005311.1"/>
    </source>
</evidence>